<organism evidence="1 2">
    <name type="scientific">Suillus plorans</name>
    <dbReference type="NCBI Taxonomy" id="116603"/>
    <lineage>
        <taxon>Eukaryota</taxon>
        <taxon>Fungi</taxon>
        <taxon>Dikarya</taxon>
        <taxon>Basidiomycota</taxon>
        <taxon>Agaricomycotina</taxon>
        <taxon>Agaricomycetes</taxon>
        <taxon>Agaricomycetidae</taxon>
        <taxon>Boletales</taxon>
        <taxon>Suillineae</taxon>
        <taxon>Suillaceae</taxon>
        <taxon>Suillus</taxon>
    </lineage>
</organism>
<comment type="caution">
    <text evidence="1">The sequence shown here is derived from an EMBL/GenBank/DDBJ whole genome shotgun (WGS) entry which is preliminary data.</text>
</comment>
<dbReference type="EMBL" id="JABBWE010000013">
    <property type="protein sequence ID" value="KAG1798482.1"/>
    <property type="molecule type" value="Genomic_DNA"/>
</dbReference>
<evidence type="ECO:0000313" key="2">
    <source>
        <dbReference type="Proteomes" id="UP000719766"/>
    </source>
</evidence>
<gene>
    <name evidence="1" type="ORF">HD556DRAFT_1305947</name>
</gene>
<dbReference type="OrthoDB" id="10674709at2759"/>
<evidence type="ECO:0000313" key="1">
    <source>
        <dbReference type="EMBL" id="KAG1798482.1"/>
    </source>
</evidence>
<dbReference type="AlphaFoldDB" id="A0A9P7IZX2"/>
<dbReference type="Proteomes" id="UP000719766">
    <property type="component" value="Unassembled WGS sequence"/>
</dbReference>
<reference evidence="1" key="1">
    <citation type="journal article" date="2020" name="New Phytol.">
        <title>Comparative genomics reveals dynamic genome evolution in host specialist ectomycorrhizal fungi.</title>
        <authorList>
            <person name="Lofgren L.A."/>
            <person name="Nguyen N.H."/>
            <person name="Vilgalys R."/>
            <person name="Ruytinx J."/>
            <person name="Liao H.L."/>
            <person name="Branco S."/>
            <person name="Kuo A."/>
            <person name="LaButti K."/>
            <person name="Lipzen A."/>
            <person name="Andreopoulos W."/>
            <person name="Pangilinan J."/>
            <person name="Riley R."/>
            <person name="Hundley H."/>
            <person name="Na H."/>
            <person name="Barry K."/>
            <person name="Grigoriev I.V."/>
            <person name="Stajich J.E."/>
            <person name="Kennedy P.G."/>
        </authorList>
    </citation>
    <scope>NUCLEOTIDE SEQUENCE</scope>
    <source>
        <strain evidence="1">S12</strain>
    </source>
</reference>
<name>A0A9P7IZX2_9AGAM</name>
<protein>
    <submittedName>
        <fullName evidence="1">Uncharacterized protein</fullName>
    </submittedName>
</protein>
<sequence length="422" mass="47152">MSDPSLTITDSLKQLVPQVLGYRAVTVSLAAHTSRSTLSKTILCFSKPDLSMMPPSFKSECLISGRSRVVTVLCRKPNSEAFITSFTIRVPPSESIRRNLWSSYTSNRPELNKPSMHNSSISVTTSRAWAGASRFPIQINISLKNFYIARALALMYGKEHFGLQLQNIALTESRRRRHYFWSVRLSVEGYQSNELHYNYKWYLRMHATQVYIVRRRSRGGDTCVPSISPSPYPHQSAVPAGHLSIYATQTTILSSVIHEGEKVLTLRAVMHFQAVSTREYPAAGVARIPDPEMRSLYMARSAAATSSEKAKMTWLCAIVVLRLCPLQIVVSGNAKRLLLSQACKEAHRANSPIPSLEDTTSHNVGWRGATGQTICAGWQWYRSLRAEISSDWNAASIAVSTRQQAKGLGLWTENRSKSETLI</sequence>
<proteinExistence type="predicted"/>
<accession>A0A9P7IZX2</accession>
<keyword evidence="2" id="KW-1185">Reference proteome</keyword>
<dbReference type="GeneID" id="64593610"/>
<dbReference type="RefSeq" id="XP_041163168.1">
    <property type="nucleotide sequence ID" value="XM_041299846.1"/>
</dbReference>